<gene>
    <name evidence="2" type="ORF">SAMN05216324_101491</name>
</gene>
<dbReference type="Proteomes" id="UP000182034">
    <property type="component" value="Unassembled WGS sequence"/>
</dbReference>
<dbReference type="RefSeq" id="WP_072406833.1">
    <property type="nucleotide sequence ID" value="NZ_FPKW01000001.1"/>
</dbReference>
<sequence length="532" mass="54109">MKTKTLFILGALSVFPIAAQAQVGINTPNPQGAFHIDGAKDNNTTGVPTNAQQSNDFTVLNTGNVGIGTIAPNAALQFKNIVNSRKIVMYETGNNDNQFYGFGVNGGILRYQTDTQNSDHVFYAASSATNSNELMRIKGNGNVGIGVTAPNANAILDITSTNKGVLFPRLTTAQRDAISSVPEGLTIYNLTAHCLQYWNATTWAGNDCSTTPVVGTIATLNCAGATNNGTLTGGTAASVVTSVISYTGGNAGTHNGQTVTSTGVTGLTATLAAANFANGNGTLTYTITGTPSGAGTASFAINIGGRTCTLTRTVAVPVGAITTLTCGSATNNGTLTGGTAASGVSSAIPYTGGNGGTHNGQTVASTGVTGLTATLAAGSFANGNGSVTYTITGTPSGAGTASFAINIGGRTCTLTRTVAAPPMGNPSLSCGGIFDTGPYRVGQYIDKILDVPYTNSGGPGAYPQEVSENYVGLYGLNVVLQAGNLVSGSGILKYRIWGTPTQKMFDDGVNTWFQVLYFKGAWKCSAPFTVSR</sequence>
<feature type="chain" id="PRO_5013199299" description="Gliding motility-associated C-terminal domain-containing protein" evidence="1">
    <location>
        <begin position="22"/>
        <end position="532"/>
    </location>
</feature>
<keyword evidence="3" id="KW-1185">Reference proteome</keyword>
<protein>
    <recommendedName>
        <fullName evidence="4">Gliding motility-associated C-terminal domain-containing protein</fullName>
    </recommendedName>
</protein>
<evidence type="ECO:0000256" key="1">
    <source>
        <dbReference type="SAM" id="SignalP"/>
    </source>
</evidence>
<dbReference type="STRING" id="1612149.SAMN05216324_101491"/>
<proteinExistence type="predicted"/>
<dbReference type="OrthoDB" id="1221164at2"/>
<evidence type="ECO:0008006" key="4">
    <source>
        <dbReference type="Google" id="ProtNLM"/>
    </source>
</evidence>
<dbReference type="AlphaFoldDB" id="A0A1K2IER3"/>
<feature type="signal peptide" evidence="1">
    <location>
        <begin position="1"/>
        <end position="21"/>
    </location>
</feature>
<evidence type="ECO:0000313" key="2">
    <source>
        <dbReference type="EMBL" id="SFZ90734.1"/>
    </source>
</evidence>
<evidence type="ECO:0000313" key="3">
    <source>
        <dbReference type="Proteomes" id="UP000182034"/>
    </source>
</evidence>
<accession>A0A1K2IER3</accession>
<organism evidence="2 3">
    <name type="scientific">Chryseobacterium limigenitum</name>
    <dbReference type="NCBI Taxonomy" id="1612149"/>
    <lineage>
        <taxon>Bacteria</taxon>
        <taxon>Pseudomonadati</taxon>
        <taxon>Bacteroidota</taxon>
        <taxon>Flavobacteriia</taxon>
        <taxon>Flavobacteriales</taxon>
        <taxon>Weeksellaceae</taxon>
        <taxon>Chryseobacterium group</taxon>
        <taxon>Chryseobacterium</taxon>
    </lineage>
</organism>
<name>A0A1K2IER3_9FLAO</name>
<keyword evidence="1" id="KW-0732">Signal</keyword>
<reference evidence="3" key="1">
    <citation type="submission" date="2016-10" db="EMBL/GenBank/DDBJ databases">
        <authorList>
            <person name="Varghese N."/>
            <person name="Submissions S."/>
        </authorList>
    </citation>
    <scope>NUCLEOTIDE SEQUENCE [LARGE SCALE GENOMIC DNA]</scope>
    <source>
        <strain evidence="3">SUR2</strain>
    </source>
</reference>
<dbReference type="EMBL" id="FPKW01000001">
    <property type="protein sequence ID" value="SFZ90734.1"/>
    <property type="molecule type" value="Genomic_DNA"/>
</dbReference>